<dbReference type="EMBL" id="CP019285">
    <property type="protein sequence ID" value="APW96764.1"/>
    <property type="molecule type" value="Genomic_DNA"/>
</dbReference>
<evidence type="ECO:0000313" key="4">
    <source>
        <dbReference type="Proteomes" id="UP000011555"/>
    </source>
</evidence>
<accession>M0LRI6</accession>
<feature type="region of interest" description="Disordered" evidence="1">
    <location>
        <begin position="1"/>
        <end position="97"/>
    </location>
</feature>
<dbReference type="eggNOG" id="arCOG07550">
    <property type="taxonomic scope" value="Archaea"/>
</dbReference>
<dbReference type="GeneID" id="30920015"/>
<dbReference type="EMBL" id="AOLZ01000029">
    <property type="protein sequence ID" value="EMA35034.1"/>
    <property type="molecule type" value="Genomic_DNA"/>
</dbReference>
<keyword evidence="4" id="KW-1185">Reference proteome</keyword>
<dbReference type="InterPro" id="IPR029058">
    <property type="entry name" value="AB_hydrolase_fold"/>
</dbReference>
<dbReference type="InterPro" id="IPR006311">
    <property type="entry name" value="TAT_signal"/>
</dbReference>
<proteinExistence type="predicted"/>
<protein>
    <submittedName>
        <fullName evidence="2">Alpha/beta hydrolase</fullName>
    </submittedName>
</protein>
<dbReference type="Proteomes" id="UP000011555">
    <property type="component" value="Unassembled WGS sequence"/>
</dbReference>
<dbReference type="SUPFAM" id="SSF53474">
    <property type="entry name" value="alpha/beta-Hydrolases"/>
    <property type="match status" value="1"/>
</dbReference>
<evidence type="ECO:0000313" key="2">
    <source>
        <dbReference type="EMBL" id="APW96764.1"/>
    </source>
</evidence>
<name>M0LRI6_NATLA</name>
<dbReference type="Gene3D" id="3.40.50.1820">
    <property type="entry name" value="alpha/beta hydrolase"/>
    <property type="match status" value="1"/>
</dbReference>
<evidence type="ECO:0000256" key="1">
    <source>
        <dbReference type="SAM" id="MobiDB-lite"/>
    </source>
</evidence>
<reference evidence="2 5" key="1">
    <citation type="journal article" date="2011" name="J. Bacteriol.">
        <title>Genome sequence of Halobiforma lacisalsi AJ5, an extremely halophilic archaeon which harbors a bop gene.</title>
        <authorList>
            <person name="Jiang X."/>
            <person name="Wang S."/>
            <person name="Cheng H."/>
            <person name="Huo Y."/>
            <person name="Zhang X."/>
            <person name="Zhu X."/>
            <person name="Han X."/>
            <person name="Ni P."/>
            <person name="Wu M."/>
        </authorList>
    </citation>
    <scope>NUCLEOTIDE SEQUENCE [LARGE SCALE GENOMIC DNA]</scope>
    <source>
        <strain evidence="2 5">AJ5</strain>
    </source>
</reference>
<keyword evidence="2" id="KW-0378">Hydrolase</keyword>
<gene>
    <name evidence="3" type="ORF">C445_06045</name>
    <name evidence="2" type="ORF">CHINAEXTREME_02785</name>
</gene>
<feature type="compositionally biased region" description="Basic and acidic residues" evidence="1">
    <location>
        <begin position="1"/>
        <end position="16"/>
    </location>
</feature>
<dbReference type="KEGG" id="hlc:CHINAEXTREME02785"/>
<evidence type="ECO:0000313" key="5">
    <source>
        <dbReference type="Proteomes" id="UP000186547"/>
    </source>
</evidence>
<dbReference type="Proteomes" id="UP000186547">
    <property type="component" value="Chromosome"/>
</dbReference>
<dbReference type="GO" id="GO:0016787">
    <property type="term" value="F:hydrolase activity"/>
    <property type="evidence" value="ECO:0007669"/>
    <property type="project" value="UniProtKB-KW"/>
</dbReference>
<organism evidence="3 4">
    <name type="scientific">Natronobacterium lacisalsi AJ5</name>
    <dbReference type="NCBI Taxonomy" id="358396"/>
    <lineage>
        <taxon>Archaea</taxon>
        <taxon>Methanobacteriati</taxon>
        <taxon>Methanobacteriota</taxon>
        <taxon>Stenosarchaea group</taxon>
        <taxon>Halobacteria</taxon>
        <taxon>Halobacteriales</taxon>
        <taxon>Natrialbaceae</taxon>
        <taxon>Natronobacterium</taxon>
    </lineage>
</organism>
<reference evidence="3 4" key="2">
    <citation type="journal article" date="2014" name="PLoS Genet.">
        <title>Phylogenetically driven sequencing of extremely halophilic archaea reveals strategies for static and dynamic osmo-response.</title>
        <authorList>
            <person name="Becker E.A."/>
            <person name="Seitzer P.M."/>
            <person name="Tritt A."/>
            <person name="Larsen D."/>
            <person name="Krusor M."/>
            <person name="Yao A.I."/>
            <person name="Wu D."/>
            <person name="Madern D."/>
            <person name="Eisen J.A."/>
            <person name="Darling A.E."/>
            <person name="Facciotti M.T."/>
        </authorList>
    </citation>
    <scope>NUCLEOTIDE SEQUENCE [LARGE SCALE GENOMIC DNA]</scope>
    <source>
        <strain evidence="3 4">AJ5</strain>
    </source>
</reference>
<dbReference type="AlphaFoldDB" id="M0LRI6"/>
<dbReference type="RefSeq" id="WP_007140946.1">
    <property type="nucleotide sequence ID" value="NZ_AOLZ01000029.1"/>
</dbReference>
<sequence>MTERRQHTDSETRSGDEPTTVSRRRLLGSAAGVTVGAGGIGASSRSASATDFTGCDDWLDAPAEYPEVDLRGGNPTASNLADLEGVEANDDDDSDGGDGRSELVIYVHGWLGLETSIDQAHTLAQAFADNDYDRPVVAASWSANTPNYWRAESIAETAGRRLAAWLESDAVPGKDGDNDDDESGPTIRLVGHSLGGRVCLETLLALATDDGDDGDGPLESVALLGTAVDDDSVCTDGRYAYGIDTAANEVFNYHSENDDSVCYGYDLQSLSSGLGCAGADCDDDWFGDHDGATPSNYADVDVTDAVDDHCAYGKPDVGCVPRIVADFE</sequence>
<dbReference type="PATRIC" id="fig|358396.7.peg.1226"/>
<dbReference type="PROSITE" id="PS51318">
    <property type="entry name" value="TAT"/>
    <property type="match status" value="1"/>
</dbReference>
<reference evidence="2" key="3">
    <citation type="submission" date="2017-01" db="EMBL/GenBank/DDBJ databases">
        <authorList>
            <person name="Mah S.A."/>
            <person name="Swanson W.J."/>
            <person name="Moy G.W."/>
            <person name="Vacquier V.D."/>
        </authorList>
    </citation>
    <scope>NUCLEOTIDE SEQUENCE</scope>
    <source>
        <strain evidence="2">AJ5</strain>
    </source>
</reference>
<feature type="compositionally biased region" description="Acidic residues" evidence="1">
    <location>
        <begin position="84"/>
        <end position="96"/>
    </location>
</feature>
<evidence type="ECO:0000313" key="3">
    <source>
        <dbReference type="EMBL" id="EMA35034.1"/>
    </source>
</evidence>